<dbReference type="EMBL" id="LAZR01013369">
    <property type="protein sequence ID" value="KKM22285.1"/>
    <property type="molecule type" value="Genomic_DNA"/>
</dbReference>
<proteinExistence type="predicted"/>
<organism evidence="1">
    <name type="scientific">marine sediment metagenome</name>
    <dbReference type="NCBI Taxonomy" id="412755"/>
    <lineage>
        <taxon>unclassified sequences</taxon>
        <taxon>metagenomes</taxon>
        <taxon>ecological metagenomes</taxon>
    </lineage>
</organism>
<protein>
    <submittedName>
        <fullName evidence="1">Uncharacterized protein</fullName>
    </submittedName>
</protein>
<comment type="caution">
    <text evidence="1">The sequence shown here is derived from an EMBL/GenBank/DDBJ whole genome shotgun (WGS) entry which is preliminary data.</text>
</comment>
<dbReference type="AlphaFoldDB" id="A0A0F9L3H5"/>
<name>A0A0F9L3H5_9ZZZZ</name>
<sequence length="324" mass="38110">MIKAISIPGFLNVASNASLDEWVDWIKEYDINIDVPEEEYDILYRMLYREQPSYSIAVSTSVLTQLNRNLKRKNYQMPPCELSLDVSLNINFFKFVHGFLNQNYNEPIVLLLSHIECGDLITDNSCACSSLKPCDKIRVIHNIDDLKTELVNLWNIQVKAAINRTFPSRRGRTEDSEYYSKIFLEFLNNNDLQYKYLINVEALSDKDILQEMQNLGMSNLHRVDLLTIHSDKEMIFIEAKSNSNFNSLEEKFRCTEDFVEKFKNYPFPALKAIGIIHQSHFIPNESHICRNRVLFKKISTKQEKIVTYHNICWHMFKEQDLRNF</sequence>
<evidence type="ECO:0000313" key="1">
    <source>
        <dbReference type="EMBL" id="KKM22285.1"/>
    </source>
</evidence>
<reference evidence="1" key="1">
    <citation type="journal article" date="2015" name="Nature">
        <title>Complex archaea that bridge the gap between prokaryotes and eukaryotes.</title>
        <authorList>
            <person name="Spang A."/>
            <person name="Saw J.H."/>
            <person name="Jorgensen S.L."/>
            <person name="Zaremba-Niedzwiedzka K."/>
            <person name="Martijn J."/>
            <person name="Lind A.E."/>
            <person name="van Eijk R."/>
            <person name="Schleper C."/>
            <person name="Guy L."/>
            <person name="Ettema T.J."/>
        </authorList>
    </citation>
    <scope>NUCLEOTIDE SEQUENCE</scope>
</reference>
<gene>
    <name evidence="1" type="ORF">LCGC14_1626890</name>
</gene>
<accession>A0A0F9L3H5</accession>